<sequence>MNPQTIVVAMPTEEAFMPSISRWGHEYSWTHKEVHFVHVIEKYVRVSDMGIEDLPDRNTVEILKRKTLDFIKNKAKEMMPATAFKKAHFEVIFAQSPAEQIAEYARAINAGLIVVATRNKHGFSGLFLSSFADRILKLSSCDVLVLRQN</sequence>
<dbReference type="PANTHER" id="PTHR46268">
    <property type="entry name" value="STRESS RESPONSE PROTEIN NHAX"/>
    <property type="match status" value="1"/>
</dbReference>
<evidence type="ECO:0000259" key="2">
    <source>
        <dbReference type="Pfam" id="PF00582"/>
    </source>
</evidence>
<name>A0A2X0QU73_9PROT</name>
<dbReference type="Gene3D" id="3.40.50.620">
    <property type="entry name" value="HUPs"/>
    <property type="match status" value="1"/>
</dbReference>
<comment type="similarity">
    <text evidence="1">Belongs to the universal stress protein A family.</text>
</comment>
<dbReference type="InterPro" id="IPR006016">
    <property type="entry name" value="UspA"/>
</dbReference>
<dbReference type="AlphaFoldDB" id="A0A2X0QU73"/>
<proteinExistence type="inferred from homology"/>
<evidence type="ECO:0000313" key="3">
    <source>
        <dbReference type="EMBL" id="SPS05340.1"/>
    </source>
</evidence>
<dbReference type="SUPFAM" id="SSF52402">
    <property type="entry name" value="Adenine nucleotide alpha hydrolases-like"/>
    <property type="match status" value="1"/>
</dbReference>
<reference evidence="3" key="1">
    <citation type="submission" date="2018-05" db="EMBL/GenBank/DDBJ databases">
        <authorList>
            <person name="Lanie J.A."/>
            <person name="Ng W.-L."/>
            <person name="Kazmierczak K.M."/>
            <person name="Andrzejewski T.M."/>
            <person name="Davidsen T.M."/>
            <person name="Wayne K.J."/>
            <person name="Tettelin H."/>
            <person name="Glass J.I."/>
            <person name="Rusch D."/>
            <person name="Podicherti R."/>
            <person name="Tsui H.-C.T."/>
            <person name="Winkler M.E."/>
        </authorList>
    </citation>
    <scope>NUCLEOTIDE SEQUENCE</scope>
    <source>
        <strain evidence="3">KNB</strain>
    </source>
</reference>
<feature type="domain" description="UspA" evidence="2">
    <location>
        <begin position="26"/>
        <end position="147"/>
    </location>
</feature>
<dbReference type="Pfam" id="PF00582">
    <property type="entry name" value="Usp"/>
    <property type="match status" value="1"/>
</dbReference>
<protein>
    <recommendedName>
        <fullName evidence="2">UspA domain-containing protein</fullName>
    </recommendedName>
</protein>
<evidence type="ECO:0000256" key="1">
    <source>
        <dbReference type="ARBA" id="ARBA00008791"/>
    </source>
</evidence>
<dbReference type="CDD" id="cd00293">
    <property type="entry name" value="USP-like"/>
    <property type="match status" value="1"/>
</dbReference>
<dbReference type="InterPro" id="IPR014729">
    <property type="entry name" value="Rossmann-like_a/b/a_fold"/>
</dbReference>
<gene>
    <name evidence="3" type="ORF">NITFAB_0930</name>
</gene>
<dbReference type="EMBL" id="LS423452">
    <property type="protein sequence ID" value="SPS05340.1"/>
    <property type="molecule type" value="Genomic_DNA"/>
</dbReference>
<organism evidence="3">
    <name type="scientific">Candidatus Nitrotoga fabula</name>
    <dbReference type="NCBI Taxonomy" id="2182327"/>
    <lineage>
        <taxon>Bacteria</taxon>
        <taxon>Pseudomonadati</taxon>
        <taxon>Pseudomonadota</taxon>
        <taxon>Betaproteobacteria</taxon>
        <taxon>Nitrosomonadales</taxon>
        <taxon>Gallionellaceae</taxon>
        <taxon>Candidatus Nitrotoga</taxon>
    </lineage>
</organism>
<accession>A0A2X0QU73</accession>
<dbReference type="PANTHER" id="PTHR46268:SF6">
    <property type="entry name" value="UNIVERSAL STRESS PROTEIN UP12"/>
    <property type="match status" value="1"/>
</dbReference>